<gene>
    <name evidence="10 15" type="primary">murF</name>
    <name evidence="15" type="ORF">GMD11_09990</name>
    <name evidence="16" type="ORF">GMD18_09415</name>
</gene>
<dbReference type="Proteomes" id="UP000484547">
    <property type="component" value="Unassembled WGS sequence"/>
</dbReference>
<feature type="domain" description="Mur ligase C-terminal" evidence="13">
    <location>
        <begin position="319"/>
        <end position="443"/>
    </location>
</feature>
<dbReference type="Gene3D" id="3.90.190.20">
    <property type="entry name" value="Mur ligase, C-terminal domain"/>
    <property type="match status" value="1"/>
</dbReference>
<evidence type="ECO:0000259" key="14">
    <source>
        <dbReference type="Pfam" id="PF08245"/>
    </source>
</evidence>
<keyword evidence="7 10" id="KW-0573">Peptidoglycan synthesis</keyword>
<dbReference type="OrthoDB" id="9801978at2"/>
<dbReference type="Pfam" id="PF08245">
    <property type="entry name" value="Mur_ligase_M"/>
    <property type="match status" value="1"/>
</dbReference>
<keyword evidence="4 10" id="KW-0547">Nucleotide-binding</keyword>
<dbReference type="InterPro" id="IPR051046">
    <property type="entry name" value="MurCDEF_CellWall_CoF430Synth"/>
</dbReference>
<comment type="subcellular location">
    <subcellularLocation>
        <location evidence="10 11">Cytoplasm</location>
    </subcellularLocation>
</comment>
<comment type="similarity">
    <text evidence="10">Belongs to the MurCDEF family. MurF subfamily.</text>
</comment>
<accession>A0A7X3BWH8</accession>
<keyword evidence="9 10" id="KW-0961">Cell wall biogenesis/degradation</keyword>
<dbReference type="InterPro" id="IPR005863">
    <property type="entry name" value="UDP-N-AcMur_synth"/>
</dbReference>
<sequence>MLSLQEIITATGGHCENMQELVFTGITTDSRIESSGELFVALCGERFDGHAYCKMALEHGAAAVLVSKPVPELPSETVIITVEDTLLAYQQIAHAYRMSNKNLKVVAVTGSNGKTSTKDMIAACLSTKFKVIKTQENFNNEIGLPKTLLSVKADTEIAVVEMGMRGLGQIRELCDIAKPDVAVVTNVGETHMELLGSMENIARAKSELVEDLTQEQLAVLNADNEYVAAMADKTKAQVVTYGYSGKATFRGDNVVTTAHGSVFTCIDSRSGERTEVNMPFIGEHNVQNALAAIAVGAAFGVKLNNSAKALMTAKLTGSRQEIVHIGTMTVINDAYNASPASMEAALKTLHEAKKAAHGARTIAVLADMLELGDISFDSHRRVGQFAVREKTDMVIAYGDEAKAIAAAVEALGGKAYWCAGRDEAAKLLDSLLQSHDIVLLKGSHSMQVDSLLELVLKNKQL</sequence>
<dbReference type="InterPro" id="IPR036615">
    <property type="entry name" value="Mur_ligase_C_dom_sf"/>
</dbReference>
<comment type="function">
    <text evidence="10 11">Involved in cell wall formation. Catalyzes the final step in the synthesis of UDP-N-acetylmuramoyl-pentapeptide, the precursor of murein.</text>
</comment>
<evidence type="ECO:0000313" key="15">
    <source>
        <dbReference type="EMBL" id="MTT76591.1"/>
    </source>
</evidence>
<comment type="pathway">
    <text evidence="10 11">Cell wall biogenesis; peptidoglycan biosynthesis.</text>
</comment>
<evidence type="ECO:0000256" key="2">
    <source>
        <dbReference type="ARBA" id="ARBA00022598"/>
    </source>
</evidence>
<dbReference type="RefSeq" id="WP_046430719.1">
    <property type="nucleotide sequence ID" value="NZ_CAUDTB010000013.1"/>
</dbReference>
<dbReference type="UniPathway" id="UPA00219"/>
<dbReference type="AlphaFoldDB" id="A0A7X3BWH8"/>
<evidence type="ECO:0000256" key="4">
    <source>
        <dbReference type="ARBA" id="ARBA00022741"/>
    </source>
</evidence>
<keyword evidence="17" id="KW-1185">Reference proteome</keyword>
<dbReference type="NCBIfam" id="TIGR01143">
    <property type="entry name" value="murF"/>
    <property type="match status" value="1"/>
</dbReference>
<dbReference type="PANTHER" id="PTHR43024">
    <property type="entry name" value="UDP-N-ACETYLMURAMOYL-TRIPEPTIDE--D-ALANYL-D-ALANINE LIGASE"/>
    <property type="match status" value="1"/>
</dbReference>
<dbReference type="SUPFAM" id="SSF63418">
    <property type="entry name" value="MurE/MurF N-terminal domain"/>
    <property type="match status" value="1"/>
</dbReference>
<feature type="domain" description="Mur ligase central" evidence="14">
    <location>
        <begin position="108"/>
        <end position="295"/>
    </location>
</feature>
<evidence type="ECO:0000256" key="11">
    <source>
        <dbReference type="RuleBase" id="RU004136"/>
    </source>
</evidence>
<keyword evidence="5 10" id="KW-0067">ATP-binding</keyword>
<dbReference type="InterPro" id="IPR036565">
    <property type="entry name" value="Mur-like_cat_sf"/>
</dbReference>
<dbReference type="EMBL" id="WNBM01000009">
    <property type="protein sequence ID" value="MTT76591.1"/>
    <property type="molecule type" value="Genomic_DNA"/>
</dbReference>
<evidence type="ECO:0000256" key="5">
    <source>
        <dbReference type="ARBA" id="ARBA00022840"/>
    </source>
</evidence>
<dbReference type="Gene3D" id="3.40.1190.10">
    <property type="entry name" value="Mur-like, catalytic domain"/>
    <property type="match status" value="1"/>
</dbReference>
<organism evidence="15 18">
    <name type="scientific">Phascolarctobacterium faecium</name>
    <dbReference type="NCBI Taxonomy" id="33025"/>
    <lineage>
        <taxon>Bacteria</taxon>
        <taxon>Bacillati</taxon>
        <taxon>Bacillota</taxon>
        <taxon>Negativicutes</taxon>
        <taxon>Acidaminococcales</taxon>
        <taxon>Acidaminococcaceae</taxon>
        <taxon>Phascolarctobacterium</taxon>
    </lineage>
</organism>
<evidence type="ECO:0000256" key="7">
    <source>
        <dbReference type="ARBA" id="ARBA00022984"/>
    </source>
</evidence>
<evidence type="ECO:0000313" key="18">
    <source>
        <dbReference type="Proteomes" id="UP000484547"/>
    </source>
</evidence>
<keyword evidence="8 10" id="KW-0131">Cell cycle</keyword>
<dbReference type="EMBL" id="WNBW01000009">
    <property type="protein sequence ID" value="MTU04616.1"/>
    <property type="molecule type" value="Genomic_DNA"/>
</dbReference>
<reference evidence="17 18" key="1">
    <citation type="journal article" date="2019" name="Nat. Med.">
        <title>A library of human gut bacterial isolates paired with longitudinal multiomics data enables mechanistic microbiome research.</title>
        <authorList>
            <person name="Poyet M."/>
            <person name="Groussin M."/>
            <person name="Gibbons S.M."/>
            <person name="Avila-Pacheco J."/>
            <person name="Jiang X."/>
            <person name="Kearney S.M."/>
            <person name="Perrotta A.R."/>
            <person name="Berdy B."/>
            <person name="Zhao S."/>
            <person name="Lieberman T.D."/>
            <person name="Swanson P.K."/>
            <person name="Smith M."/>
            <person name="Roesemann S."/>
            <person name="Alexander J.E."/>
            <person name="Rich S.A."/>
            <person name="Livny J."/>
            <person name="Vlamakis H."/>
            <person name="Clish C."/>
            <person name="Bullock K."/>
            <person name="Deik A."/>
            <person name="Scott J."/>
            <person name="Pierce K.A."/>
            <person name="Xavier R.J."/>
            <person name="Alm E.J."/>
        </authorList>
    </citation>
    <scope>NUCLEOTIDE SEQUENCE [LARGE SCALE GENOMIC DNA]</scope>
    <source>
        <strain evidence="15 18">BIOML-A13</strain>
        <strain evidence="16 17">BIOML-A3</strain>
    </source>
</reference>
<dbReference type="InterPro" id="IPR004101">
    <property type="entry name" value="Mur_ligase_C"/>
</dbReference>
<keyword evidence="1 10" id="KW-0963">Cytoplasm</keyword>
<evidence type="ECO:0000313" key="16">
    <source>
        <dbReference type="EMBL" id="MTU04616.1"/>
    </source>
</evidence>
<dbReference type="GO" id="GO:0008360">
    <property type="term" value="P:regulation of cell shape"/>
    <property type="evidence" value="ECO:0007669"/>
    <property type="project" value="UniProtKB-KW"/>
</dbReference>
<dbReference type="GO" id="GO:0005524">
    <property type="term" value="F:ATP binding"/>
    <property type="evidence" value="ECO:0007669"/>
    <property type="project" value="UniProtKB-UniRule"/>
</dbReference>
<evidence type="ECO:0000256" key="6">
    <source>
        <dbReference type="ARBA" id="ARBA00022960"/>
    </source>
</evidence>
<evidence type="ECO:0000259" key="13">
    <source>
        <dbReference type="Pfam" id="PF02875"/>
    </source>
</evidence>
<dbReference type="GO" id="GO:0005737">
    <property type="term" value="C:cytoplasm"/>
    <property type="evidence" value="ECO:0007669"/>
    <property type="project" value="UniProtKB-SubCell"/>
</dbReference>
<keyword evidence="6 10" id="KW-0133">Cell shape</keyword>
<feature type="domain" description="Mur ligase N-terminal catalytic" evidence="12">
    <location>
        <begin position="23"/>
        <end position="96"/>
    </location>
</feature>
<dbReference type="GO" id="GO:0071555">
    <property type="term" value="P:cell wall organization"/>
    <property type="evidence" value="ECO:0007669"/>
    <property type="project" value="UniProtKB-KW"/>
</dbReference>
<dbReference type="InterPro" id="IPR013221">
    <property type="entry name" value="Mur_ligase_cen"/>
</dbReference>
<dbReference type="InterPro" id="IPR035911">
    <property type="entry name" value="MurE/MurF_N"/>
</dbReference>
<dbReference type="InterPro" id="IPR000713">
    <property type="entry name" value="Mur_ligase_N"/>
</dbReference>
<dbReference type="GO" id="GO:0047480">
    <property type="term" value="F:UDP-N-acetylmuramoyl-tripeptide-D-alanyl-D-alanine ligase activity"/>
    <property type="evidence" value="ECO:0007669"/>
    <property type="project" value="UniProtKB-UniRule"/>
</dbReference>
<keyword evidence="3 10" id="KW-0132">Cell division</keyword>
<feature type="binding site" evidence="10">
    <location>
        <begin position="110"/>
        <end position="116"/>
    </location>
    <ligand>
        <name>ATP</name>
        <dbReference type="ChEBI" id="CHEBI:30616"/>
    </ligand>
</feature>
<comment type="catalytic activity">
    <reaction evidence="10 11">
        <text>D-alanyl-D-alanine + UDP-N-acetyl-alpha-D-muramoyl-L-alanyl-gamma-D-glutamyl-meso-2,6-diaminopimelate + ATP = UDP-N-acetyl-alpha-D-muramoyl-L-alanyl-gamma-D-glutamyl-meso-2,6-diaminopimeloyl-D-alanyl-D-alanine + ADP + phosphate + H(+)</text>
        <dbReference type="Rhea" id="RHEA:28374"/>
        <dbReference type="ChEBI" id="CHEBI:15378"/>
        <dbReference type="ChEBI" id="CHEBI:30616"/>
        <dbReference type="ChEBI" id="CHEBI:43474"/>
        <dbReference type="ChEBI" id="CHEBI:57822"/>
        <dbReference type="ChEBI" id="CHEBI:61386"/>
        <dbReference type="ChEBI" id="CHEBI:83905"/>
        <dbReference type="ChEBI" id="CHEBI:456216"/>
        <dbReference type="EC" id="6.3.2.10"/>
    </reaction>
</comment>
<dbReference type="GO" id="GO:0009252">
    <property type="term" value="P:peptidoglycan biosynthetic process"/>
    <property type="evidence" value="ECO:0007669"/>
    <property type="project" value="UniProtKB-UniRule"/>
</dbReference>
<dbReference type="EC" id="6.3.2.10" evidence="10 11"/>
<evidence type="ECO:0000256" key="8">
    <source>
        <dbReference type="ARBA" id="ARBA00023306"/>
    </source>
</evidence>
<evidence type="ECO:0000256" key="1">
    <source>
        <dbReference type="ARBA" id="ARBA00022490"/>
    </source>
</evidence>
<evidence type="ECO:0000256" key="3">
    <source>
        <dbReference type="ARBA" id="ARBA00022618"/>
    </source>
</evidence>
<dbReference type="HAMAP" id="MF_02019">
    <property type="entry name" value="MurF"/>
    <property type="match status" value="1"/>
</dbReference>
<dbReference type="Gene3D" id="3.40.1390.10">
    <property type="entry name" value="MurE/MurF, N-terminal domain"/>
    <property type="match status" value="1"/>
</dbReference>
<proteinExistence type="inferred from homology"/>
<dbReference type="SUPFAM" id="SSF53244">
    <property type="entry name" value="MurD-like peptide ligases, peptide-binding domain"/>
    <property type="match status" value="1"/>
</dbReference>
<dbReference type="Pfam" id="PF02875">
    <property type="entry name" value="Mur_ligase_C"/>
    <property type="match status" value="1"/>
</dbReference>
<protein>
    <recommendedName>
        <fullName evidence="10 11">UDP-N-acetylmuramoyl-tripeptide--D-alanyl-D-alanine ligase</fullName>
        <ecNumber evidence="10 11">6.3.2.10</ecNumber>
    </recommendedName>
    <alternativeName>
        <fullName evidence="10">D-alanyl-D-alanine-adding enzyme</fullName>
    </alternativeName>
</protein>
<name>A0A7X3BWH8_9FIRM</name>
<evidence type="ECO:0000256" key="10">
    <source>
        <dbReference type="HAMAP-Rule" id="MF_02019"/>
    </source>
</evidence>
<dbReference type="PANTHER" id="PTHR43024:SF1">
    <property type="entry name" value="UDP-N-ACETYLMURAMOYL-TRIPEPTIDE--D-ALANYL-D-ALANINE LIGASE"/>
    <property type="match status" value="1"/>
</dbReference>
<evidence type="ECO:0000259" key="12">
    <source>
        <dbReference type="Pfam" id="PF01225"/>
    </source>
</evidence>
<evidence type="ECO:0000313" key="17">
    <source>
        <dbReference type="Proteomes" id="UP000443070"/>
    </source>
</evidence>
<evidence type="ECO:0000256" key="9">
    <source>
        <dbReference type="ARBA" id="ARBA00023316"/>
    </source>
</evidence>
<dbReference type="SUPFAM" id="SSF53623">
    <property type="entry name" value="MurD-like peptide ligases, catalytic domain"/>
    <property type="match status" value="1"/>
</dbReference>
<keyword evidence="2 10" id="KW-0436">Ligase</keyword>
<comment type="caution">
    <text evidence="15">The sequence shown here is derived from an EMBL/GenBank/DDBJ whole genome shotgun (WGS) entry which is preliminary data.</text>
</comment>
<dbReference type="Proteomes" id="UP000443070">
    <property type="component" value="Unassembled WGS sequence"/>
</dbReference>
<dbReference type="Pfam" id="PF01225">
    <property type="entry name" value="Mur_ligase"/>
    <property type="match status" value="1"/>
</dbReference>
<dbReference type="GO" id="GO:0051301">
    <property type="term" value="P:cell division"/>
    <property type="evidence" value="ECO:0007669"/>
    <property type="project" value="UniProtKB-KW"/>
</dbReference>